<dbReference type="AlphaFoldDB" id="A0A4Y7LAL4"/>
<sequence length="251" mass="29336">MDAKKCISKPWSIQFNENPKFIDMIKNCSSLMLIDDKSVCSLDNNVLSSSLFDGIQGHVKKIHCPLVPLGWDLVKTNVLGSCNGLFCMHRSKDLFCLWNPCTNELKFLSRLGFERNRTWCVLAKGHGFGYDSKNDDYKYVRFFRYNMREKSELHIYSFKTNMWKRIYVSYALVNVVQDRWAPNGVFCNGALHWFAREISSYYPKFLLAFDMTEEVIREVPQLENLDTKKFGSIKYVDVWTSVFAFFIAILL</sequence>
<dbReference type="EMBL" id="CM010724">
    <property type="protein sequence ID" value="RZC81690.1"/>
    <property type="molecule type" value="Genomic_DNA"/>
</dbReference>
<dbReference type="PANTHER" id="PTHR31672">
    <property type="entry name" value="BNACNNG10540D PROTEIN"/>
    <property type="match status" value="1"/>
</dbReference>
<dbReference type="OMA" id="HWFAREI"/>
<organism evidence="2 3">
    <name type="scientific">Papaver somniferum</name>
    <name type="common">Opium poppy</name>
    <dbReference type="NCBI Taxonomy" id="3469"/>
    <lineage>
        <taxon>Eukaryota</taxon>
        <taxon>Viridiplantae</taxon>
        <taxon>Streptophyta</taxon>
        <taxon>Embryophyta</taxon>
        <taxon>Tracheophyta</taxon>
        <taxon>Spermatophyta</taxon>
        <taxon>Magnoliopsida</taxon>
        <taxon>Ranunculales</taxon>
        <taxon>Papaveraceae</taxon>
        <taxon>Papaveroideae</taxon>
        <taxon>Papaver</taxon>
    </lineage>
</organism>
<feature type="non-terminal residue" evidence="2">
    <location>
        <position position="251"/>
    </location>
</feature>
<protein>
    <recommendedName>
        <fullName evidence="1">F-box associated beta-propeller type 1 domain-containing protein</fullName>
    </recommendedName>
</protein>
<keyword evidence="3" id="KW-1185">Reference proteome</keyword>
<dbReference type="InterPro" id="IPR050796">
    <property type="entry name" value="SCF_F-box_component"/>
</dbReference>
<evidence type="ECO:0000259" key="1">
    <source>
        <dbReference type="Pfam" id="PF07734"/>
    </source>
</evidence>
<dbReference type="Gramene" id="RZC81690">
    <property type="protein sequence ID" value="RZC81690"/>
    <property type="gene ID" value="C5167_044281"/>
</dbReference>
<dbReference type="Proteomes" id="UP000316621">
    <property type="component" value="Chromosome 10"/>
</dbReference>
<reference evidence="2 3" key="1">
    <citation type="journal article" date="2018" name="Science">
        <title>The opium poppy genome and morphinan production.</title>
        <authorList>
            <person name="Guo L."/>
            <person name="Winzer T."/>
            <person name="Yang X."/>
            <person name="Li Y."/>
            <person name="Ning Z."/>
            <person name="He Z."/>
            <person name="Teodor R."/>
            <person name="Lu Y."/>
            <person name="Bowser T.A."/>
            <person name="Graham I.A."/>
            <person name="Ye K."/>
        </authorList>
    </citation>
    <scope>NUCLEOTIDE SEQUENCE [LARGE SCALE GENOMIC DNA]</scope>
    <source>
        <strain evidence="3">cv. HN1</strain>
        <tissue evidence="2">Leaves</tissue>
    </source>
</reference>
<proteinExistence type="predicted"/>
<gene>
    <name evidence="2" type="ORF">C5167_044281</name>
</gene>
<dbReference type="NCBIfam" id="TIGR01640">
    <property type="entry name" value="F_box_assoc_1"/>
    <property type="match status" value="1"/>
</dbReference>
<feature type="domain" description="F-box associated beta-propeller type 1" evidence="1">
    <location>
        <begin position="33"/>
        <end position="220"/>
    </location>
</feature>
<dbReference type="Pfam" id="PF07734">
    <property type="entry name" value="FBA_1"/>
    <property type="match status" value="1"/>
</dbReference>
<evidence type="ECO:0000313" key="3">
    <source>
        <dbReference type="Proteomes" id="UP000316621"/>
    </source>
</evidence>
<dbReference type="InterPro" id="IPR017451">
    <property type="entry name" value="F-box-assoc_interact_dom"/>
</dbReference>
<name>A0A4Y7LAL4_PAPSO</name>
<dbReference type="STRING" id="3469.A0A4Y7LAL4"/>
<evidence type="ECO:0000313" key="2">
    <source>
        <dbReference type="EMBL" id="RZC81690.1"/>
    </source>
</evidence>
<dbReference type="PANTHER" id="PTHR31672:SF13">
    <property type="entry name" value="F-BOX PROTEIN CPR30-LIKE"/>
    <property type="match status" value="1"/>
</dbReference>
<accession>A0A4Y7LAL4</accession>
<dbReference type="InterPro" id="IPR006527">
    <property type="entry name" value="F-box-assoc_dom_typ1"/>
</dbReference>